<sequence length="508" mass="54144">MSLSDSVAAVVAVFRRRPADLLPLYLLGAAVPAIVRVLPFLAAIIGFVYLETTGRLEAAETAFADLETDVPDPEGEPEAFEAWLLDVGSALEPLATLPLALLVIVTVFVSLFAFVALTAYVSAGQLTACDARLRSERGLVTGIGGVKRYGSTFFGLYVLELLLWLVVGLLIGLPTILLAGTVGLATPLLAIPIVLLGVLAFVAVIAVIRALFAFAPVAVVVDDVGVFGSLPRAGGFVRARPVDAAFYYALSVGLLLAMSVVSSVLVLFEVAMVVSLVSVFVVLPALDLLKTALYDRYRGRLHPPAMADRSLRTQFRAGVRRGWKDMSVFVRETIGLHALVVVLGVGSFIGGWLLVDPYTDVLPAAAISARLEGHIPPTAALEFFGNNWLVAITTAYAGVALVIPAIASLLFNGVFIGITARLEAEPLELLAFVIPHGIFEIPAIFVASALGIWLGLVGWRAHKGRIDRQAFADALERAFWVLVGIGILLAVAGFVEGFISPYYWRPFL</sequence>
<evidence type="ECO:0008006" key="4">
    <source>
        <dbReference type="Google" id="ProtNLM"/>
    </source>
</evidence>
<reference evidence="3" key="1">
    <citation type="submission" date="2018-02" db="EMBL/GenBank/DDBJ databases">
        <title>Phenotypic and genomic properties of facultatively anaerobic sulfur-reducing natronoarchaea from hypersaline soda lakes.</title>
        <authorList>
            <person name="Sorokin D.Y."/>
            <person name="Kublanov I.V."/>
            <person name="Roman P."/>
            <person name="Sinninghe Damste J.S."/>
            <person name="Golyshin P.N."/>
            <person name="Rojo D."/>
            <person name="Ciordia S."/>
            <person name="Mena M.D.C."/>
            <person name="Ferrer M."/>
            <person name="Messina E."/>
            <person name="Smedile F."/>
            <person name="La Spada G."/>
            <person name="La Cono V."/>
            <person name="Yakimov M.M."/>
        </authorList>
    </citation>
    <scope>NUCLEOTIDE SEQUENCE [LARGE SCALE GENOMIC DNA]</scope>
    <source>
        <strain evidence="3">AArc-Mg</strain>
    </source>
</reference>
<accession>A0A346PL88</accession>
<name>A0A346PL88_9EURY</name>
<feature type="transmembrane region" description="Helical" evidence="1">
    <location>
        <begin position="245"/>
        <end position="264"/>
    </location>
</feature>
<keyword evidence="1" id="KW-0472">Membrane</keyword>
<feature type="transmembrane region" description="Helical" evidence="1">
    <location>
        <begin position="99"/>
        <end position="123"/>
    </location>
</feature>
<dbReference type="RefSeq" id="WP_117367114.1">
    <property type="nucleotide sequence ID" value="NZ_CP027033.1"/>
</dbReference>
<evidence type="ECO:0000313" key="2">
    <source>
        <dbReference type="EMBL" id="AXR80283.1"/>
    </source>
</evidence>
<feature type="transmembrane region" description="Helical" evidence="1">
    <location>
        <begin position="388"/>
        <end position="417"/>
    </location>
</feature>
<dbReference type="PANTHER" id="PTHR35337">
    <property type="entry name" value="SLR1478 PROTEIN"/>
    <property type="match status" value="1"/>
</dbReference>
<feature type="transmembrane region" description="Helical" evidence="1">
    <location>
        <begin position="24"/>
        <end position="50"/>
    </location>
</feature>
<feature type="transmembrane region" description="Helical" evidence="1">
    <location>
        <begin position="479"/>
        <end position="504"/>
    </location>
</feature>
<evidence type="ECO:0000256" key="1">
    <source>
        <dbReference type="SAM" id="Phobius"/>
    </source>
</evidence>
<protein>
    <recommendedName>
        <fullName evidence="4">Stage II sporulation protein M</fullName>
    </recommendedName>
</protein>
<dbReference type="PANTHER" id="PTHR35337:SF1">
    <property type="entry name" value="SLR1478 PROTEIN"/>
    <property type="match status" value="1"/>
</dbReference>
<feature type="transmembrane region" description="Helical" evidence="1">
    <location>
        <begin position="429"/>
        <end position="459"/>
    </location>
</feature>
<dbReference type="KEGG" id="nag:AArcMg_0260"/>
<dbReference type="AlphaFoldDB" id="A0A346PL88"/>
<proteinExistence type="predicted"/>
<dbReference type="GeneID" id="37640745"/>
<keyword evidence="1" id="KW-0812">Transmembrane</keyword>
<dbReference type="EMBL" id="CP027033">
    <property type="protein sequence ID" value="AXR80283.1"/>
    <property type="molecule type" value="Genomic_DNA"/>
</dbReference>
<gene>
    <name evidence="2" type="ORF">AArcMg_0260</name>
</gene>
<dbReference type="Proteomes" id="UP000258613">
    <property type="component" value="Chromosome"/>
</dbReference>
<feature type="transmembrane region" description="Helical" evidence="1">
    <location>
        <begin position="154"/>
        <end position="177"/>
    </location>
</feature>
<evidence type="ECO:0000313" key="3">
    <source>
        <dbReference type="Proteomes" id="UP000258613"/>
    </source>
</evidence>
<dbReference type="OrthoDB" id="86288at2157"/>
<feature type="transmembrane region" description="Helical" evidence="1">
    <location>
        <begin position="189"/>
        <end position="212"/>
    </location>
</feature>
<organism evidence="2 3">
    <name type="scientific">Natrarchaeobaculum sulfurireducens</name>
    <dbReference type="NCBI Taxonomy" id="2044521"/>
    <lineage>
        <taxon>Archaea</taxon>
        <taxon>Methanobacteriati</taxon>
        <taxon>Methanobacteriota</taxon>
        <taxon>Stenosarchaea group</taxon>
        <taxon>Halobacteria</taxon>
        <taxon>Halobacteriales</taxon>
        <taxon>Natrialbaceae</taxon>
        <taxon>Natrarchaeobaculum</taxon>
    </lineage>
</organism>
<feature type="transmembrane region" description="Helical" evidence="1">
    <location>
        <begin position="334"/>
        <end position="355"/>
    </location>
</feature>
<keyword evidence="1" id="KW-1133">Transmembrane helix</keyword>
<keyword evidence="3" id="KW-1185">Reference proteome</keyword>
<dbReference type="InterPro" id="IPR002798">
    <property type="entry name" value="SpoIIM-like"/>
</dbReference>
<feature type="transmembrane region" description="Helical" evidence="1">
    <location>
        <begin position="270"/>
        <end position="289"/>
    </location>
</feature>
<dbReference type="Pfam" id="PF01944">
    <property type="entry name" value="SpoIIM"/>
    <property type="match status" value="1"/>
</dbReference>